<comment type="subcellular location">
    <subcellularLocation>
        <location evidence="1">Endomembrane system</location>
        <topology evidence="1">Multi-pass membrane protein</topology>
    </subcellularLocation>
</comment>
<keyword evidence="3 5" id="KW-1133">Transmembrane helix</keyword>
<dbReference type="GO" id="GO:0032259">
    <property type="term" value="P:methylation"/>
    <property type="evidence" value="ECO:0007669"/>
    <property type="project" value="UniProtKB-KW"/>
</dbReference>
<evidence type="ECO:0000256" key="5">
    <source>
        <dbReference type="SAM" id="Phobius"/>
    </source>
</evidence>
<dbReference type="Proteomes" id="UP000265431">
    <property type="component" value="Unassembled WGS sequence"/>
</dbReference>
<feature type="transmembrane region" description="Helical" evidence="5">
    <location>
        <begin position="81"/>
        <end position="100"/>
    </location>
</feature>
<feature type="transmembrane region" description="Helical" evidence="5">
    <location>
        <begin position="121"/>
        <end position="137"/>
    </location>
</feature>
<dbReference type="OrthoDB" id="9811969at2"/>
<organism evidence="6 7">
    <name type="scientific">Henriciella barbarensis</name>
    <dbReference type="NCBI Taxonomy" id="86342"/>
    <lineage>
        <taxon>Bacteria</taxon>
        <taxon>Pseudomonadati</taxon>
        <taxon>Pseudomonadota</taxon>
        <taxon>Alphaproteobacteria</taxon>
        <taxon>Hyphomonadales</taxon>
        <taxon>Hyphomonadaceae</taxon>
        <taxon>Henriciella</taxon>
    </lineage>
</organism>
<feature type="transmembrane region" description="Helical" evidence="5">
    <location>
        <begin position="6"/>
        <end position="27"/>
    </location>
</feature>
<evidence type="ECO:0000256" key="2">
    <source>
        <dbReference type="ARBA" id="ARBA00022692"/>
    </source>
</evidence>
<dbReference type="AlphaFoldDB" id="A0A399QQT2"/>
<dbReference type="EMBL" id="QWGB01000009">
    <property type="protein sequence ID" value="RIJ21243.1"/>
    <property type="molecule type" value="Genomic_DNA"/>
</dbReference>
<name>A0A399QQT2_9PROT</name>
<evidence type="ECO:0000256" key="1">
    <source>
        <dbReference type="ARBA" id="ARBA00004127"/>
    </source>
</evidence>
<keyword evidence="4 5" id="KW-0472">Membrane</keyword>
<evidence type="ECO:0000313" key="6">
    <source>
        <dbReference type="EMBL" id="RIJ21243.1"/>
    </source>
</evidence>
<reference evidence="6 7" key="1">
    <citation type="submission" date="2018-08" db="EMBL/GenBank/DDBJ databases">
        <title>Henriciella mobilis sp. nov., isolated from seawater.</title>
        <authorList>
            <person name="Cheng H."/>
            <person name="Wu Y.-H."/>
            <person name="Xu X.-W."/>
            <person name="Guo L.-L."/>
        </authorList>
    </citation>
    <scope>NUCLEOTIDE SEQUENCE [LARGE SCALE GENOMIC DNA]</scope>
    <source>
        <strain evidence="6 7">CCUG66934</strain>
    </source>
</reference>
<feature type="transmembrane region" description="Helical" evidence="5">
    <location>
        <begin position="39"/>
        <end position="61"/>
    </location>
</feature>
<keyword evidence="2 5" id="KW-0812">Transmembrane</keyword>
<feature type="transmembrane region" description="Helical" evidence="5">
    <location>
        <begin position="143"/>
        <end position="160"/>
    </location>
</feature>
<keyword evidence="7" id="KW-1185">Reference proteome</keyword>
<dbReference type="PANTHER" id="PTHR12714:SF9">
    <property type="entry name" value="PROTEIN-S-ISOPRENYLCYSTEINE O-METHYLTRANSFERASE"/>
    <property type="match status" value="1"/>
</dbReference>
<keyword evidence="6" id="KW-0808">Transferase</keyword>
<dbReference type="GO" id="GO:0008168">
    <property type="term" value="F:methyltransferase activity"/>
    <property type="evidence" value="ECO:0007669"/>
    <property type="project" value="UniProtKB-KW"/>
</dbReference>
<accession>A0A399QQT2</accession>
<sequence length="192" mass="21001">MAIKPQIQLLGTATGAIFFAVFLWSALFPTRRLWPPQSYSGLTAAIVWLGDLVILGAALWLGISGWSDIGLSDWVRSGPGLAAFILGNLIIWPAMIRFGFSQNFGAKGELIKDGLYRYSRHPQYMAIIISAIGWALLSASNNVLPVLGGVVAAVIAAPFAEEPWLQETYGDQYTAYRRRTPRFIGLPKETVS</sequence>
<comment type="caution">
    <text evidence="6">The sequence shown here is derived from an EMBL/GenBank/DDBJ whole genome shotgun (WGS) entry which is preliminary data.</text>
</comment>
<protein>
    <submittedName>
        <fullName evidence="6">Isoprenylcysteine carboxylmethyltransferase family protein</fullName>
    </submittedName>
</protein>
<dbReference type="GO" id="GO:0012505">
    <property type="term" value="C:endomembrane system"/>
    <property type="evidence" value="ECO:0007669"/>
    <property type="project" value="UniProtKB-SubCell"/>
</dbReference>
<gene>
    <name evidence="6" type="ORF">D1224_13025</name>
</gene>
<evidence type="ECO:0000256" key="3">
    <source>
        <dbReference type="ARBA" id="ARBA00022989"/>
    </source>
</evidence>
<evidence type="ECO:0000256" key="4">
    <source>
        <dbReference type="ARBA" id="ARBA00023136"/>
    </source>
</evidence>
<dbReference type="PANTHER" id="PTHR12714">
    <property type="entry name" value="PROTEIN-S ISOPRENYLCYSTEINE O-METHYLTRANSFERASE"/>
    <property type="match status" value="1"/>
</dbReference>
<evidence type="ECO:0000313" key="7">
    <source>
        <dbReference type="Proteomes" id="UP000265431"/>
    </source>
</evidence>
<dbReference type="Pfam" id="PF04191">
    <property type="entry name" value="PEMT"/>
    <property type="match status" value="1"/>
</dbReference>
<proteinExistence type="predicted"/>
<dbReference type="Gene3D" id="1.20.120.1630">
    <property type="match status" value="1"/>
</dbReference>
<dbReference type="RefSeq" id="WP_119380395.1">
    <property type="nucleotide sequence ID" value="NZ_QWGB01000009.1"/>
</dbReference>
<keyword evidence="6" id="KW-0489">Methyltransferase</keyword>
<dbReference type="InterPro" id="IPR007318">
    <property type="entry name" value="Phopholipid_MeTrfase"/>
</dbReference>